<sequence length="147" mass="16744">MTDFYKNLMNSINSEKERNAKMMGALRIEDKAAILQLVCQLIISADGGMIEERDDCVVDYVLKELGYDTDTSSGATDGNLLWNRATEFNPFEAFQIVSELDRDVKNMVKTILLQICKMGGNFVNRVDIAQQIFQRTNIEYYPVDLTL</sequence>
<gene>
    <name evidence="2" type="ORF">DWX87_10880</name>
    <name evidence="1" type="ORF">ERS852510_04152</name>
</gene>
<accession>A0A174VSG9</accession>
<reference evidence="2 4" key="2">
    <citation type="submission" date="2018-08" db="EMBL/GenBank/DDBJ databases">
        <title>A genome reference for cultivated species of the human gut microbiota.</title>
        <authorList>
            <person name="Zou Y."/>
            <person name="Xue W."/>
            <person name="Luo G."/>
        </authorList>
    </citation>
    <scope>NUCLEOTIDE SEQUENCE [LARGE SCALE GENOMIC DNA]</scope>
    <source>
        <strain evidence="2 4">AF21-53</strain>
    </source>
</reference>
<dbReference type="RefSeq" id="WP_057254404.1">
    <property type="nucleotide sequence ID" value="NZ_CZAO01000035.1"/>
</dbReference>
<name>A0A174VSG9_BACUN</name>
<dbReference type="EMBL" id="CZAO01000035">
    <property type="protein sequence ID" value="CUQ36356.1"/>
    <property type="molecule type" value="Genomic_DNA"/>
</dbReference>
<evidence type="ECO:0000313" key="3">
    <source>
        <dbReference type="Proteomes" id="UP000095766"/>
    </source>
</evidence>
<dbReference type="Proteomes" id="UP000095766">
    <property type="component" value="Unassembled WGS sequence"/>
</dbReference>
<evidence type="ECO:0000313" key="4">
    <source>
        <dbReference type="Proteomes" id="UP000285283"/>
    </source>
</evidence>
<evidence type="ECO:0000313" key="1">
    <source>
        <dbReference type="EMBL" id="CUQ36356.1"/>
    </source>
</evidence>
<organism evidence="1 3">
    <name type="scientific">Bacteroides uniformis</name>
    <dbReference type="NCBI Taxonomy" id="820"/>
    <lineage>
        <taxon>Bacteria</taxon>
        <taxon>Pseudomonadati</taxon>
        <taxon>Bacteroidota</taxon>
        <taxon>Bacteroidia</taxon>
        <taxon>Bacteroidales</taxon>
        <taxon>Bacteroidaceae</taxon>
        <taxon>Bacteroides</taxon>
    </lineage>
</organism>
<protein>
    <recommendedName>
        <fullName evidence="5">TerB family tellurite resistance protein</fullName>
    </recommendedName>
</protein>
<reference evidence="1 3" key="1">
    <citation type="submission" date="2015-09" db="EMBL/GenBank/DDBJ databases">
        <authorList>
            <consortium name="Pathogen Informatics"/>
        </authorList>
    </citation>
    <scope>NUCLEOTIDE SEQUENCE [LARGE SCALE GENOMIC DNA]</scope>
    <source>
        <strain evidence="1 3">2789STDY5834898</strain>
    </source>
</reference>
<dbReference type="AlphaFoldDB" id="A0A174VSG9"/>
<dbReference type="EMBL" id="QRVP01000009">
    <property type="protein sequence ID" value="RGS54318.1"/>
    <property type="molecule type" value="Genomic_DNA"/>
</dbReference>
<evidence type="ECO:0000313" key="2">
    <source>
        <dbReference type="EMBL" id="RGS54318.1"/>
    </source>
</evidence>
<proteinExistence type="predicted"/>
<dbReference type="Proteomes" id="UP000285283">
    <property type="component" value="Unassembled WGS sequence"/>
</dbReference>
<evidence type="ECO:0008006" key="5">
    <source>
        <dbReference type="Google" id="ProtNLM"/>
    </source>
</evidence>